<evidence type="ECO:0000313" key="2">
    <source>
        <dbReference type="EMBL" id="EFG2159249.1"/>
    </source>
</evidence>
<dbReference type="Proteomes" id="UP000534332">
    <property type="component" value="Unassembled WGS sequence"/>
</dbReference>
<comment type="caution">
    <text evidence="3">The sequence shown here is derived from an EMBL/GenBank/DDBJ whole genome shotgun (WGS) entry which is preliminary data.</text>
</comment>
<evidence type="ECO:0000313" key="5">
    <source>
        <dbReference type="EMBL" id="MBL6203424.1"/>
    </source>
</evidence>
<dbReference type="Proteomes" id="UP000327073">
    <property type="component" value="Unassembled WGS sequence"/>
</dbReference>
<evidence type="ECO:0000313" key="4">
    <source>
        <dbReference type="EMBL" id="KAB0125933.1"/>
    </source>
</evidence>
<dbReference type="EMBL" id="VZEL01000004">
    <property type="protein sequence ID" value="KAB0125933.1"/>
    <property type="molecule type" value="Genomic_DNA"/>
</dbReference>
<protein>
    <submittedName>
        <fullName evidence="3">Uncharacterized protein</fullName>
    </submittedName>
</protein>
<evidence type="ECO:0000313" key="7">
    <source>
        <dbReference type="Proteomes" id="UP000524010"/>
    </source>
</evidence>
<gene>
    <name evidence="2" type="ORF">BRV02_000265</name>
    <name evidence="1" type="ORF">BTB68_004981</name>
    <name evidence="4" type="ORF">F7F11_05425</name>
    <name evidence="3" type="ORF">HI055_001043</name>
    <name evidence="5" type="ORF">JNA68_09460</name>
</gene>
<reference evidence="2 8" key="5">
    <citation type="submission" date="2020-02" db="EMBL/GenBank/DDBJ databases">
        <authorList>
            <person name="Ashton P.M."/>
            <person name="Dallman T."/>
            <person name="Nair S."/>
            <person name="De Pinna E."/>
            <person name="Peters T."/>
            <person name="Grant K."/>
        </authorList>
    </citation>
    <scope>NUCLEOTIDE SEQUENCE [LARGE SCALE GENOMIC DNA]</scope>
    <source>
        <strain evidence="2 8">188143</strain>
    </source>
</reference>
<sequence length="264" mass="30282">MKDFPRIYYTLPMAAKKLGCTVDDILHLGATNRLEICAYIGENDLLISENKCSARVIFEDDSESYYVEQIKERNVIDSDMYKISYLHYNDDYVEDTDTGIFRLPGWYANYLKGFFAIPSQYLVDVELSGPHNAVDVKPQHLYTIKAHYKKLYLAGIWGLFIPEERLVVFENELSNFDYAAKPVYGGGDRESPKTIAKKAEIIPALIKLIPEMQDVDLEETPVTKIAEMIEVIAAQRGVELPSTHRQTWQKYLGRDIGDVPKRQK</sequence>
<reference evidence="3" key="3">
    <citation type="submission" date="2020-02" db="EMBL/GenBank/DDBJ databases">
        <authorList>
            <consortium name="NCBI Pathogen Detection Project"/>
        </authorList>
    </citation>
    <scope>NUCLEOTIDE SEQUENCE</scope>
    <source>
        <strain evidence="3">BCW_4213</strain>
    </source>
</reference>
<reference evidence="3" key="1">
    <citation type="journal article" date="2018" name="Genome Biol.">
        <title>SKESA: strategic k-mer extension for scrupulous assemblies.</title>
        <authorList>
            <person name="Souvorov A."/>
            <person name="Agarwala R."/>
            <person name="Lipman D.J."/>
        </authorList>
    </citation>
    <scope>NUCLEOTIDE SEQUENCE [LARGE SCALE GENOMIC DNA]</scope>
    <source>
        <strain evidence="3">BCW_4213</strain>
    </source>
</reference>
<organism evidence="3">
    <name type="scientific">Escherichia coli</name>
    <dbReference type="NCBI Taxonomy" id="562"/>
    <lineage>
        <taxon>Bacteria</taxon>
        <taxon>Pseudomonadati</taxon>
        <taxon>Pseudomonadota</taxon>
        <taxon>Gammaproteobacteria</taxon>
        <taxon>Enterobacterales</taxon>
        <taxon>Enterobacteriaceae</taxon>
        <taxon>Escherichia</taxon>
    </lineage>
</organism>
<dbReference type="EMBL" id="AASRHK010000104">
    <property type="protein sequence ID" value="EFF8956900.1"/>
    <property type="molecule type" value="Genomic_DNA"/>
</dbReference>
<reference evidence="5" key="6">
    <citation type="submission" date="2021-01" db="EMBL/GenBank/DDBJ databases">
        <title>Genomes of Escherichia coli STEC strains from raw meat-based diets for companion animals.</title>
        <authorList>
            <person name="Stevens M.J.A."/>
            <person name="Stephan R."/>
        </authorList>
    </citation>
    <scope>NUCLEOTIDE SEQUENCE</scope>
    <source>
        <strain evidence="5">ATC7-7</strain>
    </source>
</reference>
<accession>A0A5C1L069</accession>
<dbReference type="Proteomes" id="UP000524010">
    <property type="component" value="Unassembled WGS sequence"/>
</dbReference>
<dbReference type="EMBL" id="JAETYU010000010">
    <property type="protein sequence ID" value="MBL6203424.1"/>
    <property type="molecule type" value="Genomic_DNA"/>
</dbReference>
<evidence type="ECO:0000313" key="6">
    <source>
        <dbReference type="Proteomes" id="UP000327073"/>
    </source>
</evidence>
<dbReference type="AlphaFoldDB" id="A0A5C1L069"/>
<evidence type="ECO:0000313" key="1">
    <source>
        <dbReference type="EMBL" id="EFF8956900.1"/>
    </source>
</evidence>
<name>A0A5C1L069_ECOLX</name>
<reference evidence="4 6" key="2">
    <citation type="submission" date="2019-03" db="EMBL/GenBank/DDBJ databases">
        <title>Whole Genome Sequencing of Shiga-Toxin Escherichia coli Strains from Nebraska.</title>
        <authorList>
            <person name="Abdalhamid B."/>
            <person name="Mccutchen E.L."/>
            <person name="Bouska A.C."/>
            <person name="Hinrichs S.H."/>
            <person name="Iwen P.C."/>
        </authorList>
    </citation>
    <scope>NUCLEOTIDE SEQUENCE [LARGE SCALE GENOMIC DNA]</scope>
    <source>
        <strain evidence="4 6">STEC_170836</strain>
    </source>
</reference>
<evidence type="ECO:0000313" key="3">
    <source>
        <dbReference type="EMBL" id="HAI2140736.1"/>
    </source>
</evidence>
<reference evidence="1 7" key="4">
    <citation type="submission" date="2020-02" db="EMBL/GenBank/DDBJ databases">
        <authorList>
            <consortium name="PulseNet: The National Subtyping Network for Foodborne Disease Surveillance"/>
            <person name="Tarr C.L."/>
            <person name="Trees E."/>
            <person name="Katz L.S."/>
            <person name="Carleton-Romer H.A."/>
            <person name="Stroika S."/>
            <person name="Kucerova Z."/>
            <person name="Roache K.F."/>
            <person name="Sabol A.L."/>
            <person name="Besser J."/>
            <person name="Gerner-Smidt P."/>
        </authorList>
    </citation>
    <scope>NUCLEOTIDE SEQUENCE [LARGE SCALE GENOMIC DNA]</scope>
    <source>
        <strain evidence="1 7">PNUSAE005278</strain>
    </source>
</reference>
<dbReference type="EMBL" id="DABDSA010000004">
    <property type="protein sequence ID" value="HAI2140736.1"/>
    <property type="molecule type" value="Genomic_DNA"/>
</dbReference>
<evidence type="ECO:0000313" key="8">
    <source>
        <dbReference type="Proteomes" id="UP000534332"/>
    </source>
</evidence>
<dbReference type="RefSeq" id="WP_044860658.1">
    <property type="nucleotide sequence ID" value="NZ_AP027217.1"/>
</dbReference>
<dbReference type="Proteomes" id="UP000655659">
    <property type="component" value="Unassembled WGS sequence"/>
</dbReference>
<dbReference type="Proteomes" id="UP000852798">
    <property type="component" value="Unassembled WGS sequence"/>
</dbReference>
<dbReference type="EMBL" id="AASSGK010000001">
    <property type="protein sequence ID" value="EFG2159249.1"/>
    <property type="molecule type" value="Genomic_DNA"/>
</dbReference>
<proteinExistence type="predicted"/>